<evidence type="ECO:0000256" key="2">
    <source>
        <dbReference type="ARBA" id="ARBA00022763"/>
    </source>
</evidence>
<evidence type="ECO:0000256" key="1">
    <source>
        <dbReference type="ARBA" id="ARBA00008343"/>
    </source>
</evidence>
<keyword evidence="2 8" id="KW-0227">DNA damage</keyword>
<keyword evidence="12" id="KW-1185">Reference proteome</keyword>
<dbReference type="InterPro" id="IPR011257">
    <property type="entry name" value="DNA_glycosylase"/>
</dbReference>
<evidence type="ECO:0000259" key="10">
    <source>
        <dbReference type="SMART" id="SM00478"/>
    </source>
</evidence>
<dbReference type="SUPFAM" id="SSF48150">
    <property type="entry name" value="DNA-glycosylase"/>
    <property type="match status" value="1"/>
</dbReference>
<keyword evidence="6 8" id="KW-0326">Glycosidase</keyword>
<keyword evidence="4 8" id="KW-0234">DNA repair</keyword>
<evidence type="ECO:0000313" key="11">
    <source>
        <dbReference type="EMBL" id="KAK6481841.1"/>
    </source>
</evidence>
<dbReference type="InterPro" id="IPR030841">
    <property type="entry name" value="NTH1"/>
</dbReference>
<name>A0ABR0ZAK7_HUSHU</name>
<dbReference type="Gene3D" id="1.10.1670.10">
    <property type="entry name" value="Helix-hairpin-Helix base-excision DNA repair enzymes (C-terminal)"/>
    <property type="match status" value="1"/>
</dbReference>
<dbReference type="PROSITE" id="PS01155">
    <property type="entry name" value="ENDONUCLEASE_III_2"/>
    <property type="match status" value="1"/>
</dbReference>
<dbReference type="InterPro" id="IPR000445">
    <property type="entry name" value="HhH_motif"/>
</dbReference>
<feature type="compositionally biased region" description="Basic and acidic residues" evidence="9">
    <location>
        <begin position="102"/>
        <end position="130"/>
    </location>
</feature>
<comment type="caution">
    <text evidence="11">The sequence shown here is derived from an EMBL/GenBank/DDBJ whole genome shotgun (WGS) entry which is preliminary data.</text>
</comment>
<dbReference type="CDD" id="cd00056">
    <property type="entry name" value="ENDO3c"/>
    <property type="match status" value="1"/>
</dbReference>
<comment type="function">
    <text evidence="8">Bifunctional DNA N-glycosylase with associated apurinic/apyrimidinic (AP) lyase function that catalyzes the first step in base excision repair (BER), the primary repair pathway for the repair of oxidative DNA damage. The DNA N-glycosylase activity releases the damaged DNA base from DNA by cleaving the N-glycosidic bond, leaving an AP site. The AP lyase activity cleaves the phosphodiester bond 3' to the AP site by a beta-elimination. Primarily recognizes and repairs oxidative base damage of pyrimidines.</text>
</comment>
<evidence type="ECO:0000256" key="5">
    <source>
        <dbReference type="ARBA" id="ARBA00023239"/>
    </source>
</evidence>
<dbReference type="PANTHER" id="PTHR43286">
    <property type="entry name" value="ENDONUCLEASE III-LIKE PROTEIN 1"/>
    <property type="match status" value="1"/>
</dbReference>
<dbReference type="Pfam" id="PF00730">
    <property type="entry name" value="HhH-GPD"/>
    <property type="match status" value="1"/>
</dbReference>
<dbReference type="Gene3D" id="1.10.340.30">
    <property type="entry name" value="Hypothetical protein, domain 2"/>
    <property type="match status" value="1"/>
</dbReference>
<dbReference type="InterPro" id="IPR004036">
    <property type="entry name" value="Endonuclease-III-like_CS2"/>
</dbReference>
<dbReference type="SMART" id="SM00478">
    <property type="entry name" value="ENDO3c"/>
    <property type="match status" value="1"/>
</dbReference>
<comment type="caution">
    <text evidence="8">Lacks conserved residue(s) required for the propagation of feature annotation.</text>
</comment>
<dbReference type="Pfam" id="PF00633">
    <property type="entry name" value="HHH"/>
    <property type="match status" value="1"/>
</dbReference>
<evidence type="ECO:0000256" key="8">
    <source>
        <dbReference type="HAMAP-Rule" id="MF_03183"/>
    </source>
</evidence>
<sequence>MTSSPYFLQKSQRMLTRNMTKAVRTNISAPSAKQQTAAVLKQKAQQIVKAECDHDVNRSKILGKRHHRSTKPKTAVSQAHQTQARPTEETGNVQVRPRRKSIKVEYDSTAGTRDKELQDRNNPKKSRWEPQDWIEQLDNIREMRKNKDAPVDQMGAGKCFDPRAAPQVIRYQVLISLMLSSQTKDEVTAAAMKKLQAHGLSVENIVQTDDKTLGELIYPVGFWKNKVKYMKQCSEILQKQYNGDIPDNVTDLVKLPGIGPKMAHLTMAIAWNTVSGIGVDTHVHRIANRLRWMKRETKTPEETRVGLEDWLPRDLWSEINWLLVGFGQQICQPVYPRCSDCLNRGICPSANLKKTKGR</sequence>
<keyword evidence="3 8" id="KW-0378">Hydrolase</keyword>
<dbReference type="EC" id="4.2.99.18" evidence="8"/>
<dbReference type="HAMAP" id="MF_03183">
    <property type="entry name" value="Endonuclease_III_Nth"/>
    <property type="match status" value="1"/>
</dbReference>
<organism evidence="11 12">
    <name type="scientific">Huso huso</name>
    <name type="common">Beluga</name>
    <name type="synonym">Acipenser huso</name>
    <dbReference type="NCBI Taxonomy" id="61971"/>
    <lineage>
        <taxon>Eukaryota</taxon>
        <taxon>Metazoa</taxon>
        <taxon>Chordata</taxon>
        <taxon>Craniata</taxon>
        <taxon>Vertebrata</taxon>
        <taxon>Euteleostomi</taxon>
        <taxon>Actinopterygii</taxon>
        <taxon>Chondrostei</taxon>
        <taxon>Acipenseriformes</taxon>
        <taxon>Acipenseridae</taxon>
        <taxon>Huso</taxon>
    </lineage>
</organism>
<evidence type="ECO:0000256" key="4">
    <source>
        <dbReference type="ARBA" id="ARBA00023204"/>
    </source>
</evidence>
<keyword evidence="5 8" id="KW-0456">Lyase</keyword>
<gene>
    <name evidence="8" type="primary">NTHL1</name>
    <name evidence="11" type="ORF">HHUSO_G16349</name>
</gene>
<evidence type="ECO:0000313" key="12">
    <source>
        <dbReference type="Proteomes" id="UP001369086"/>
    </source>
</evidence>
<comment type="subcellular location">
    <subcellularLocation>
        <location evidence="8">Nucleus</location>
    </subcellularLocation>
    <subcellularLocation>
        <location evidence="8">Mitochondrion</location>
    </subcellularLocation>
</comment>
<dbReference type="Proteomes" id="UP001369086">
    <property type="component" value="Unassembled WGS sequence"/>
</dbReference>
<dbReference type="EC" id="3.2.2.-" evidence="8"/>
<evidence type="ECO:0000256" key="9">
    <source>
        <dbReference type="SAM" id="MobiDB-lite"/>
    </source>
</evidence>
<comment type="catalytic activity">
    <reaction evidence="7 8">
        <text>2'-deoxyribonucleotide-(2'-deoxyribose 5'-phosphate)-2'-deoxyribonucleotide-DNA = a 3'-end 2'-deoxyribonucleotide-(2,3-dehydro-2,3-deoxyribose 5'-phosphate)-DNA + a 5'-end 5'-phospho-2'-deoxyribonucleoside-DNA + H(+)</text>
        <dbReference type="Rhea" id="RHEA:66592"/>
        <dbReference type="Rhea" id="RHEA-COMP:13180"/>
        <dbReference type="Rhea" id="RHEA-COMP:16897"/>
        <dbReference type="Rhea" id="RHEA-COMP:17067"/>
        <dbReference type="ChEBI" id="CHEBI:15378"/>
        <dbReference type="ChEBI" id="CHEBI:136412"/>
        <dbReference type="ChEBI" id="CHEBI:157695"/>
        <dbReference type="ChEBI" id="CHEBI:167181"/>
        <dbReference type="EC" id="4.2.99.18"/>
    </reaction>
</comment>
<evidence type="ECO:0000256" key="6">
    <source>
        <dbReference type="ARBA" id="ARBA00023295"/>
    </source>
</evidence>
<dbReference type="InterPro" id="IPR023170">
    <property type="entry name" value="HhH_base_excis_C"/>
</dbReference>
<feature type="compositionally biased region" description="Basic residues" evidence="9">
    <location>
        <begin position="61"/>
        <end position="71"/>
    </location>
</feature>
<feature type="domain" description="HhH-GPD" evidence="10">
    <location>
        <begin position="179"/>
        <end position="329"/>
    </location>
</feature>
<dbReference type="InterPro" id="IPR003265">
    <property type="entry name" value="HhH-GPD_domain"/>
</dbReference>
<protein>
    <recommendedName>
        <fullName evidence="8">Endonuclease III-like protein 1</fullName>
        <ecNumber evidence="8">3.2.2.-</ecNumber>
        <ecNumber evidence="8">4.2.99.18</ecNumber>
    </recommendedName>
    <alternativeName>
        <fullName evidence="8">Bifunctional DNA N-glycosylase/DNA-(apurinic or apyrimidinic site) lyase</fullName>
        <shortName evidence="8">DNA glycosylase/AP lyase</shortName>
    </alternativeName>
</protein>
<evidence type="ECO:0000256" key="7">
    <source>
        <dbReference type="ARBA" id="ARBA00044632"/>
    </source>
</evidence>
<accession>A0ABR0ZAK7</accession>
<keyword evidence="8" id="KW-0496">Mitochondrion</keyword>
<feature type="region of interest" description="Disordered" evidence="9">
    <location>
        <begin position="58"/>
        <end position="130"/>
    </location>
</feature>
<proteinExistence type="inferred from homology"/>
<dbReference type="EMBL" id="JAHFZB010000014">
    <property type="protein sequence ID" value="KAK6481841.1"/>
    <property type="molecule type" value="Genomic_DNA"/>
</dbReference>
<reference evidence="11 12" key="1">
    <citation type="submission" date="2021-05" db="EMBL/GenBank/DDBJ databases">
        <authorList>
            <person name="Zahm M."/>
            <person name="Klopp C."/>
            <person name="Cabau C."/>
            <person name="Kuhl H."/>
            <person name="Suciu R."/>
            <person name="Ciorpac M."/>
            <person name="Holostenco D."/>
            <person name="Gessner J."/>
            <person name="Wuertz S."/>
            <person name="Hohne C."/>
            <person name="Stock M."/>
            <person name="Gislard M."/>
            <person name="Lluch J."/>
            <person name="Milhes M."/>
            <person name="Lampietro C."/>
            <person name="Lopez Roques C."/>
            <person name="Donnadieu C."/>
            <person name="Du K."/>
            <person name="Schartl M."/>
            <person name="Guiguen Y."/>
        </authorList>
    </citation>
    <scope>NUCLEOTIDE SEQUENCE [LARGE SCALE GENOMIC DNA]</scope>
    <source>
        <strain evidence="11">Hh-F2</strain>
        <tissue evidence="11">Blood</tissue>
    </source>
</reference>
<feature type="compositionally biased region" description="Polar residues" evidence="9">
    <location>
        <begin position="75"/>
        <end position="93"/>
    </location>
</feature>
<keyword evidence="8" id="KW-0539">Nucleus</keyword>
<dbReference type="PANTHER" id="PTHR43286:SF1">
    <property type="entry name" value="ENDONUCLEASE III-LIKE PROTEIN 1"/>
    <property type="match status" value="1"/>
</dbReference>
<comment type="similarity">
    <text evidence="1 8">Belongs to the Nth/MutY family.</text>
</comment>
<evidence type="ECO:0000256" key="3">
    <source>
        <dbReference type="ARBA" id="ARBA00022801"/>
    </source>
</evidence>